<dbReference type="GO" id="GO:0030255">
    <property type="term" value="P:protein secretion by the type IV secretion system"/>
    <property type="evidence" value="ECO:0007669"/>
    <property type="project" value="InterPro"/>
</dbReference>
<keyword evidence="5 6" id="KW-0472">Membrane</keyword>
<keyword evidence="8" id="KW-1185">Reference proteome</keyword>
<dbReference type="Proteomes" id="UP000477911">
    <property type="component" value="Unassembled WGS sequence"/>
</dbReference>
<evidence type="ECO:0000313" key="8">
    <source>
        <dbReference type="Proteomes" id="UP000477911"/>
    </source>
</evidence>
<gene>
    <name evidence="7" type="ORF">GR170_13915</name>
</gene>
<feature type="transmembrane region" description="Helical" evidence="6">
    <location>
        <begin position="235"/>
        <end position="256"/>
    </location>
</feature>
<organism evidence="7 8">
    <name type="scientific">Pseudooceanicola albus</name>
    <dbReference type="NCBI Taxonomy" id="2692189"/>
    <lineage>
        <taxon>Bacteria</taxon>
        <taxon>Pseudomonadati</taxon>
        <taxon>Pseudomonadota</taxon>
        <taxon>Alphaproteobacteria</taxon>
        <taxon>Rhodobacterales</taxon>
        <taxon>Paracoccaceae</taxon>
        <taxon>Pseudooceanicola</taxon>
    </lineage>
</organism>
<feature type="transmembrane region" description="Helical" evidence="6">
    <location>
        <begin position="145"/>
        <end position="164"/>
    </location>
</feature>
<evidence type="ECO:0000256" key="3">
    <source>
        <dbReference type="ARBA" id="ARBA00022692"/>
    </source>
</evidence>
<evidence type="ECO:0000313" key="7">
    <source>
        <dbReference type="EMBL" id="MXN18940.1"/>
    </source>
</evidence>
<feature type="transmembrane region" description="Helical" evidence="6">
    <location>
        <begin position="202"/>
        <end position="223"/>
    </location>
</feature>
<comment type="subcellular location">
    <subcellularLocation>
        <location evidence="1">Membrane</location>
        <topology evidence="1">Multi-pass membrane protein</topology>
    </subcellularLocation>
</comment>
<comment type="caution">
    <text evidence="7">The sequence shown here is derived from an EMBL/GenBank/DDBJ whole genome shotgun (WGS) entry which is preliminary data.</text>
</comment>
<evidence type="ECO:0000256" key="5">
    <source>
        <dbReference type="ARBA" id="ARBA00023136"/>
    </source>
</evidence>
<proteinExistence type="inferred from homology"/>
<keyword evidence="3 6" id="KW-0812">Transmembrane</keyword>
<accession>A0A6L7G6K0</accession>
<feature type="transmembrane region" description="Helical" evidence="6">
    <location>
        <begin position="32"/>
        <end position="52"/>
    </location>
</feature>
<evidence type="ECO:0000256" key="6">
    <source>
        <dbReference type="SAM" id="Phobius"/>
    </source>
</evidence>
<evidence type="ECO:0000256" key="1">
    <source>
        <dbReference type="ARBA" id="ARBA00004141"/>
    </source>
</evidence>
<protein>
    <submittedName>
        <fullName evidence="7">Conjugal transfer protein TrbL</fullName>
    </submittedName>
</protein>
<dbReference type="GO" id="GO:0016020">
    <property type="term" value="C:membrane"/>
    <property type="evidence" value="ECO:0007669"/>
    <property type="project" value="UniProtKB-SubCell"/>
</dbReference>
<feature type="transmembrane region" description="Helical" evidence="6">
    <location>
        <begin position="170"/>
        <end position="190"/>
    </location>
</feature>
<sequence length="300" mass="32101">MAEKLWQSLYSDFLTTTTEAASSISSSMSGTLTVPLTAAMTTYLIVYGWAIIRGSIQEPLMDFLFRAMKLFVIWTLVVQAGSYTAWVGSTITEGLPEFVDQLTGGGSGNALPSDSIFAKTNSVAQDVLEFYAQKGGMSSRVAGPIYYFFTMAAGVLLSAIAFGFSLLVTLGFTLLAAIGPLFISFALFNFSRGWFFSWLGQLVNFAIYKVLLYVMAIVILAMLENALTANSKLGVVIGLFYFLGIVATSFFLFFLLPSMASALSAGAGASTGMVQRAVERRLGIPTSSSSSYEGSATRSG</sequence>
<evidence type="ECO:0000256" key="2">
    <source>
        <dbReference type="ARBA" id="ARBA00007802"/>
    </source>
</evidence>
<evidence type="ECO:0000256" key="4">
    <source>
        <dbReference type="ARBA" id="ARBA00022989"/>
    </source>
</evidence>
<comment type="similarity">
    <text evidence="2">Belongs to the TrbL/VirB6 family.</text>
</comment>
<dbReference type="RefSeq" id="WP_160895068.1">
    <property type="nucleotide sequence ID" value="NZ_WUMU01000016.1"/>
</dbReference>
<dbReference type="AlphaFoldDB" id="A0A6L7G6K0"/>
<dbReference type="InterPro" id="IPR007688">
    <property type="entry name" value="Conjugal_tfr_TrbL/VirB6"/>
</dbReference>
<name>A0A6L7G6K0_9RHOB</name>
<dbReference type="Pfam" id="PF04610">
    <property type="entry name" value="TrbL"/>
    <property type="match status" value="1"/>
</dbReference>
<dbReference type="EMBL" id="WUMU01000016">
    <property type="protein sequence ID" value="MXN18940.1"/>
    <property type="molecule type" value="Genomic_DNA"/>
</dbReference>
<keyword evidence="4 6" id="KW-1133">Transmembrane helix</keyword>
<reference evidence="7 8" key="1">
    <citation type="submission" date="2019-12" db="EMBL/GenBank/DDBJ databases">
        <authorList>
            <person name="Li M."/>
        </authorList>
    </citation>
    <scope>NUCLEOTIDE SEQUENCE [LARGE SCALE GENOMIC DNA]</scope>
    <source>
        <strain evidence="7 8">GBMRC 2024</strain>
    </source>
</reference>